<dbReference type="EMBL" id="JAATLM010000001">
    <property type="protein sequence ID" value="NIZ69085.1"/>
    <property type="molecule type" value="Genomic_DNA"/>
</dbReference>
<dbReference type="SMART" id="SM00257">
    <property type="entry name" value="LysM"/>
    <property type="match status" value="2"/>
</dbReference>
<proteinExistence type="predicted"/>
<comment type="caution">
    <text evidence="3">The sequence shown here is derived from an EMBL/GenBank/DDBJ whole genome shotgun (WGS) entry which is preliminary data.</text>
</comment>
<accession>A0A968GJN8</accession>
<feature type="domain" description="LysM" evidence="2">
    <location>
        <begin position="80"/>
        <end position="124"/>
    </location>
</feature>
<feature type="region of interest" description="Disordered" evidence="1">
    <location>
        <begin position="119"/>
        <end position="164"/>
    </location>
</feature>
<dbReference type="SUPFAM" id="SSF54106">
    <property type="entry name" value="LysM domain"/>
    <property type="match status" value="1"/>
</dbReference>
<gene>
    <name evidence="3" type="ORF">HCT48_02510</name>
</gene>
<dbReference type="Pfam" id="PF01551">
    <property type="entry name" value="Peptidase_M23"/>
    <property type="match status" value="1"/>
</dbReference>
<dbReference type="InterPro" id="IPR011055">
    <property type="entry name" value="Dup_hybrid_motif"/>
</dbReference>
<dbReference type="Gene3D" id="3.10.350.10">
    <property type="entry name" value="LysM domain"/>
    <property type="match status" value="2"/>
</dbReference>
<dbReference type="InterPro" id="IPR018392">
    <property type="entry name" value="LysM"/>
</dbReference>
<dbReference type="RefSeq" id="WP_167695186.1">
    <property type="nucleotide sequence ID" value="NZ_JAATLL010000002.1"/>
</dbReference>
<evidence type="ECO:0000259" key="2">
    <source>
        <dbReference type="PROSITE" id="PS51782"/>
    </source>
</evidence>
<dbReference type="AlphaFoldDB" id="A0A968GJN8"/>
<dbReference type="PANTHER" id="PTHR33734">
    <property type="entry name" value="LYSM DOMAIN-CONTAINING GPI-ANCHORED PROTEIN 2"/>
    <property type="match status" value="1"/>
</dbReference>
<dbReference type="Gene3D" id="2.70.70.10">
    <property type="entry name" value="Glucose Permease (Domain IIA)"/>
    <property type="match status" value="1"/>
</dbReference>
<evidence type="ECO:0000313" key="3">
    <source>
        <dbReference type="EMBL" id="NIZ69085.1"/>
    </source>
</evidence>
<dbReference type="CDD" id="cd12797">
    <property type="entry name" value="M23_peptidase"/>
    <property type="match status" value="1"/>
</dbReference>
<reference evidence="3" key="1">
    <citation type="submission" date="2020-03" db="EMBL/GenBank/DDBJ databases">
        <title>Spirochaetal bacteria isolated from arthropods constitute a novel genus Entomospira genus novum within the order Spirochaetales.</title>
        <authorList>
            <person name="Grana-Miraglia L."/>
            <person name="Sikutova S."/>
            <person name="Fingerle V."/>
            <person name="Sing A."/>
            <person name="Castillo-Ramirez S."/>
            <person name="Margos G."/>
            <person name="Rudolf I."/>
        </authorList>
    </citation>
    <scope>NUCLEOTIDE SEQUENCE</scope>
    <source>
        <strain evidence="3">BR149</strain>
    </source>
</reference>
<evidence type="ECO:0000256" key="1">
    <source>
        <dbReference type="SAM" id="MobiDB-lite"/>
    </source>
</evidence>
<keyword evidence="4" id="KW-1185">Reference proteome</keyword>
<dbReference type="Proteomes" id="UP000778951">
    <property type="component" value="Unassembled WGS sequence"/>
</dbReference>
<evidence type="ECO:0000313" key="4">
    <source>
        <dbReference type="Proteomes" id="UP000778951"/>
    </source>
</evidence>
<dbReference type="InterPro" id="IPR036779">
    <property type="entry name" value="LysM_dom_sf"/>
</dbReference>
<feature type="domain" description="LysM" evidence="2">
    <location>
        <begin position="22"/>
        <end position="66"/>
    </location>
</feature>
<name>A0A968GJN8_9SPIO</name>
<dbReference type="PROSITE" id="PS51782">
    <property type="entry name" value="LYSM"/>
    <property type="match status" value="2"/>
</dbReference>
<organism evidence="3 4">
    <name type="scientific">Entomospira culicis</name>
    <dbReference type="NCBI Taxonomy" id="2719989"/>
    <lineage>
        <taxon>Bacteria</taxon>
        <taxon>Pseudomonadati</taxon>
        <taxon>Spirochaetota</taxon>
        <taxon>Spirochaetia</taxon>
        <taxon>Spirochaetales</taxon>
        <taxon>Spirochaetaceae</taxon>
        <taxon>Entomospira</taxon>
    </lineage>
</organism>
<sequence length="278" mass="30333">MKCLRIFTFIILFLMGFSLWSSEHVVEAGQTLYSIARLYNTSVATLQELNQLSDPTQIRVGMILKIPSQEESSVVATSQGYHTVQAGDTYYNISQRYNLSVEELLKINQRTADTVLKIGEELRIRPPSNTASTPQTPPPTSSPEAPQNTTPRPPEQVVAQPNTQTTSLQWPIKGTISRYTGRQEGVTIASQRASSVLSVASGTVIYLGPHRELGTIVLVEKSGGYVYIYGGLDAVFVIKGQEISVGTPLGMITENTGKITFSVFKDANPIDPAQAPRS</sequence>
<dbReference type="SUPFAM" id="SSF51261">
    <property type="entry name" value="Duplicated hybrid motif"/>
    <property type="match status" value="1"/>
</dbReference>
<protein>
    <submittedName>
        <fullName evidence="3">M23 family metallopeptidase</fullName>
    </submittedName>
</protein>
<dbReference type="CDD" id="cd00118">
    <property type="entry name" value="LysM"/>
    <property type="match status" value="2"/>
</dbReference>
<dbReference type="Pfam" id="PF01476">
    <property type="entry name" value="LysM"/>
    <property type="match status" value="2"/>
</dbReference>
<dbReference type="PANTHER" id="PTHR33734:SF22">
    <property type="entry name" value="MEMBRANE-BOUND LYTIC MUREIN TRANSGLYCOSYLASE D"/>
    <property type="match status" value="1"/>
</dbReference>
<dbReference type="InterPro" id="IPR016047">
    <property type="entry name" value="M23ase_b-sheet_dom"/>
</dbReference>